<dbReference type="Gene3D" id="2.20.20.130">
    <property type="match status" value="1"/>
</dbReference>
<evidence type="ECO:0000256" key="3">
    <source>
        <dbReference type="ARBA" id="ARBA00022729"/>
    </source>
</evidence>
<comment type="similarity">
    <text evidence="2">Belongs to the SusD family.</text>
</comment>
<dbReference type="AlphaFoldDB" id="A0A085BM20"/>
<dbReference type="Gene3D" id="1.25.40.390">
    <property type="match status" value="1"/>
</dbReference>
<dbReference type="Pfam" id="PF14322">
    <property type="entry name" value="SusD-like_3"/>
    <property type="match status" value="1"/>
</dbReference>
<dbReference type="Pfam" id="PF07980">
    <property type="entry name" value="SusD_RagB"/>
    <property type="match status" value="1"/>
</dbReference>
<evidence type="ECO:0000256" key="1">
    <source>
        <dbReference type="ARBA" id="ARBA00004442"/>
    </source>
</evidence>
<dbReference type="GO" id="GO:0009279">
    <property type="term" value="C:cell outer membrane"/>
    <property type="evidence" value="ECO:0007669"/>
    <property type="project" value="UniProtKB-SubCell"/>
</dbReference>
<evidence type="ECO:0000313" key="8">
    <source>
        <dbReference type="EMBL" id="KFC23515.1"/>
    </source>
</evidence>
<protein>
    <recommendedName>
        <fullName evidence="10">RagB/SusD family nutrient uptake outer membrane protein</fullName>
    </recommendedName>
</protein>
<sequence length="492" mass="54544">MAASFAATLFSSCSEERLIENPVDQFPIDQAITKESDMRSVLNGIYDQYSTSQGFGADILAFGDLISDNVFITSTNTDVAYRNTGFLNWSSDISDFAMLDELYDGIILSNLVINNNSLEETPNVINYKGEARIARALGYYYAVSYYSPNPTSGVNQEYGVPLNLGVYDPRIKLPRASVAEVYDQIVTDLTTALSTMTVESGQDKGYLSKMAARILLSRVYLTRGAAGDYQKSIDLADEAINMANPNVGVFDFVGTDPDPLADNAGSYYNYFASPDKALSANQKETVWEINMDQNPSENPGVNNALSSFYANNGSKKRFLFTDSFFKSFPTTDFRQKLFNAVGTPNEGAGVPRGVWTRKYVVGVTVGGSNAPHTQNVKVLRMSEAYLNKIEALFKLGRLPEALTQLNAFAASRKGSTYTAATLANILTERRKEFFGEGQRFFDLKRNNLGFTRSTNCYSIVCSVEPNSKLFVIPMPLREMNVNPNMEQYPDWR</sequence>
<dbReference type="InterPro" id="IPR012944">
    <property type="entry name" value="SusD_RagB_dom"/>
</dbReference>
<name>A0A085BM20_9FLAO</name>
<dbReference type="Proteomes" id="UP000028623">
    <property type="component" value="Unassembled WGS sequence"/>
</dbReference>
<accession>A0A085BM20</accession>
<feature type="domain" description="RagB/SusD" evidence="6">
    <location>
        <begin position="347"/>
        <end position="491"/>
    </location>
</feature>
<keyword evidence="9" id="KW-1185">Reference proteome</keyword>
<dbReference type="STRING" id="421072.SAMN04488097_1510"/>
<dbReference type="eggNOG" id="COG3193">
    <property type="taxonomic scope" value="Bacteria"/>
</dbReference>
<evidence type="ECO:0000313" key="9">
    <source>
        <dbReference type="Proteomes" id="UP000028623"/>
    </source>
</evidence>
<comment type="subcellular location">
    <subcellularLocation>
        <location evidence="1">Cell outer membrane</location>
    </subcellularLocation>
</comment>
<keyword evidence="4" id="KW-0472">Membrane</keyword>
<evidence type="ECO:0008006" key="10">
    <source>
        <dbReference type="Google" id="ProtNLM"/>
    </source>
</evidence>
<reference evidence="8 9" key="1">
    <citation type="submission" date="2014-07" db="EMBL/GenBank/DDBJ databases">
        <title>Epilithonimonas lactis LMG 22401 Genome.</title>
        <authorList>
            <person name="Pipes S.E."/>
            <person name="Stropko S.J."/>
        </authorList>
    </citation>
    <scope>NUCLEOTIDE SEQUENCE [LARGE SCALE GENOMIC DNA]</scope>
    <source>
        <strain evidence="8 9">LMG 24401</strain>
    </source>
</reference>
<evidence type="ECO:0000259" key="6">
    <source>
        <dbReference type="Pfam" id="PF07980"/>
    </source>
</evidence>
<keyword evidence="5" id="KW-0998">Cell outer membrane</keyword>
<dbReference type="Gene3D" id="1.25.40.900">
    <property type="match status" value="1"/>
</dbReference>
<gene>
    <name evidence="8" type="ORF">IO89_02725</name>
</gene>
<dbReference type="CDD" id="cd08977">
    <property type="entry name" value="SusD"/>
    <property type="match status" value="1"/>
</dbReference>
<dbReference type="InterPro" id="IPR033985">
    <property type="entry name" value="SusD-like_N"/>
</dbReference>
<dbReference type="SUPFAM" id="SSF48452">
    <property type="entry name" value="TPR-like"/>
    <property type="match status" value="1"/>
</dbReference>
<evidence type="ECO:0000256" key="5">
    <source>
        <dbReference type="ARBA" id="ARBA00023237"/>
    </source>
</evidence>
<organism evidence="8 9">
    <name type="scientific">Epilithonimonas lactis</name>
    <dbReference type="NCBI Taxonomy" id="421072"/>
    <lineage>
        <taxon>Bacteria</taxon>
        <taxon>Pseudomonadati</taxon>
        <taxon>Bacteroidota</taxon>
        <taxon>Flavobacteriia</taxon>
        <taxon>Flavobacteriales</taxon>
        <taxon>Weeksellaceae</taxon>
        <taxon>Chryseobacterium group</taxon>
        <taxon>Epilithonimonas</taxon>
    </lineage>
</organism>
<dbReference type="EMBL" id="JPLY01000001">
    <property type="protein sequence ID" value="KFC23515.1"/>
    <property type="molecule type" value="Genomic_DNA"/>
</dbReference>
<proteinExistence type="inferred from homology"/>
<feature type="domain" description="SusD-like N-terminal" evidence="7">
    <location>
        <begin position="32"/>
        <end position="221"/>
    </location>
</feature>
<dbReference type="InterPro" id="IPR011990">
    <property type="entry name" value="TPR-like_helical_dom_sf"/>
</dbReference>
<keyword evidence="3" id="KW-0732">Signal</keyword>
<evidence type="ECO:0000256" key="2">
    <source>
        <dbReference type="ARBA" id="ARBA00006275"/>
    </source>
</evidence>
<evidence type="ECO:0000259" key="7">
    <source>
        <dbReference type="Pfam" id="PF14322"/>
    </source>
</evidence>
<evidence type="ECO:0000256" key="4">
    <source>
        <dbReference type="ARBA" id="ARBA00023136"/>
    </source>
</evidence>
<comment type="caution">
    <text evidence="8">The sequence shown here is derived from an EMBL/GenBank/DDBJ whole genome shotgun (WGS) entry which is preliminary data.</text>
</comment>